<keyword evidence="14" id="KW-1185">Reference proteome</keyword>
<evidence type="ECO:0000313" key="13">
    <source>
        <dbReference type="EMBL" id="CAD83630.1"/>
    </source>
</evidence>
<keyword evidence="2 9" id="KW-0547">Nucleotide-binding</keyword>
<protein>
    <submittedName>
        <fullName evidence="13">Cold-shock DEAD-box protein A, inducible ATP-independent RNA helicase</fullName>
    </submittedName>
</protein>
<dbReference type="GO" id="GO:0016787">
    <property type="term" value="F:hydrolase activity"/>
    <property type="evidence" value="ECO:0007669"/>
    <property type="project" value="UniProtKB-KW"/>
</dbReference>
<organism evidence="13 14">
    <name type="scientific">Blochmanniella floridana</name>
    <dbReference type="NCBI Taxonomy" id="203907"/>
    <lineage>
        <taxon>Bacteria</taxon>
        <taxon>Pseudomonadati</taxon>
        <taxon>Pseudomonadota</taxon>
        <taxon>Gammaproteobacteria</taxon>
        <taxon>Enterobacterales</taxon>
        <taxon>Enterobacteriaceae</taxon>
        <taxon>ant endosymbionts</taxon>
        <taxon>Candidatus Blochmanniella</taxon>
    </lineage>
</organism>
<feature type="domain" description="Helicase ATP-binding" evidence="10">
    <location>
        <begin position="37"/>
        <end position="208"/>
    </location>
</feature>
<dbReference type="SMR" id="Q7VQL9"/>
<dbReference type="AlphaFoldDB" id="Q7VQL9"/>
<evidence type="ECO:0000259" key="11">
    <source>
        <dbReference type="PROSITE" id="PS51194"/>
    </source>
</evidence>
<dbReference type="PANTHER" id="PTHR47959">
    <property type="entry name" value="ATP-DEPENDENT RNA HELICASE RHLE-RELATED"/>
    <property type="match status" value="1"/>
</dbReference>
<evidence type="ECO:0000256" key="2">
    <source>
        <dbReference type="ARBA" id="ARBA00022741"/>
    </source>
</evidence>
<evidence type="ECO:0000259" key="10">
    <source>
        <dbReference type="PROSITE" id="PS51192"/>
    </source>
</evidence>
<dbReference type="GO" id="GO:0003724">
    <property type="term" value="F:RNA helicase activity"/>
    <property type="evidence" value="ECO:0007669"/>
    <property type="project" value="InterPro"/>
</dbReference>
<dbReference type="GO" id="GO:0005524">
    <property type="term" value="F:ATP binding"/>
    <property type="evidence" value="ECO:0007669"/>
    <property type="project" value="UniProtKB-KW"/>
</dbReference>
<dbReference type="CDD" id="cd00268">
    <property type="entry name" value="DEADc"/>
    <property type="match status" value="1"/>
</dbReference>
<dbReference type="PROSITE" id="PS51192">
    <property type="entry name" value="HELICASE_ATP_BIND_1"/>
    <property type="match status" value="1"/>
</dbReference>
<dbReference type="KEGG" id="bfl:Bfl109"/>
<keyword evidence="3 9" id="KW-0378">Hydrolase</keyword>
<evidence type="ECO:0000256" key="6">
    <source>
        <dbReference type="ARBA" id="ARBA00023016"/>
    </source>
</evidence>
<gene>
    <name evidence="13" type="primary">deaD</name>
    <name evidence="13" type="ordered locus">Bfl109</name>
</gene>
<evidence type="ECO:0000256" key="4">
    <source>
        <dbReference type="ARBA" id="ARBA00022806"/>
    </source>
</evidence>
<feature type="domain" description="DEAD-box RNA helicase Q" evidence="12">
    <location>
        <begin position="6"/>
        <end position="34"/>
    </location>
</feature>
<dbReference type="InterPro" id="IPR050079">
    <property type="entry name" value="DEAD_box_RNA_helicase"/>
</dbReference>
<dbReference type="InterPro" id="IPR057325">
    <property type="entry name" value="DeaD_dimer"/>
</dbReference>
<dbReference type="CDD" id="cd18787">
    <property type="entry name" value="SF2_C_DEAD"/>
    <property type="match status" value="1"/>
</dbReference>
<sequence length="487" mass="55479">MLDSENSFVDLGLNTYIVDMLSNIGYQAPLPIQTQCIPLLLKGCDLLGMAHTGSGKTAAFLLPLLQNIDIKQRFVQGLIIVPTRELAIQIGHVCMYFIKSLSHIINIAVLYGGQNYRIQFNDLKKNPHIIIGTPGRLLDHLSRGLDISKLKTLIIDEADEMLRMGFIEDIEHIIRYVPTHRQTALFSATLPVSIRKLSYKFMCNPKEIYINPSISACADIKQSYWLVHGISKHEALMRFLEVEKFEAVIIFVRTKSATLQISEILQRFGYNSAALNGDMNQSVRCKTISRLRCGTLDILITTDVAARGLDINRISFVINYDIPCNYNAYVHRIGRTGRAGRSGKSLLFVERQEYHLFNYVIKRRVLNSNIVKVKCPTSNDLVRCRLKKFTDKVVNNLESKDIEQYQSLLGKIKIDLDITIEKLAAILLKIAQGSQSLIISSDDQRINKKIIYYNKSDLKKNSAHKNKSYFVHSRRSIKCSNVYYKKK</sequence>
<keyword evidence="5 9" id="KW-0067">ATP-binding</keyword>
<reference evidence="13 14" key="1">
    <citation type="journal article" date="2003" name="Proc. Natl. Acad. Sci. U.S.A.">
        <title>The genome sequence of Blochmannia floridanus: comparative analysis of reduced genomes.</title>
        <authorList>
            <person name="Gil R."/>
            <person name="Silva F.J."/>
            <person name="Zientz E."/>
            <person name="Delmotte F."/>
            <person name="Gonzalez-Candelas F."/>
            <person name="Latorre A."/>
            <person name="Rausell C."/>
            <person name="Kramerbeek J."/>
            <person name="Gadau J."/>
            <person name="Hoelldobler B."/>
            <person name="van Ham R.C.H.J."/>
            <person name="Gross R."/>
            <person name="Moya A."/>
        </authorList>
    </citation>
    <scope>NUCLEOTIDE SEQUENCE [LARGE SCALE GENOMIC DNA]</scope>
</reference>
<dbReference type="InterPro" id="IPR014014">
    <property type="entry name" value="RNA_helicase_DEAD_Q_motif"/>
</dbReference>
<dbReference type="STRING" id="203907.Bfl109"/>
<proteinExistence type="inferred from homology"/>
<evidence type="ECO:0000256" key="7">
    <source>
        <dbReference type="ARBA" id="ARBA00038437"/>
    </source>
</evidence>
<dbReference type="PROSITE" id="PS51195">
    <property type="entry name" value="Q_MOTIF"/>
    <property type="match status" value="1"/>
</dbReference>
<dbReference type="SMART" id="SM00490">
    <property type="entry name" value="HELICc"/>
    <property type="match status" value="1"/>
</dbReference>
<dbReference type="GO" id="GO:0005829">
    <property type="term" value="C:cytosol"/>
    <property type="evidence" value="ECO:0007669"/>
    <property type="project" value="TreeGrafter"/>
</dbReference>
<dbReference type="PROSITE" id="PS00039">
    <property type="entry name" value="DEAD_ATP_HELICASE"/>
    <property type="match status" value="1"/>
</dbReference>
<dbReference type="InterPro" id="IPR011545">
    <property type="entry name" value="DEAD/DEAH_box_helicase_dom"/>
</dbReference>
<evidence type="ECO:0000313" key="14">
    <source>
        <dbReference type="Proteomes" id="UP000002192"/>
    </source>
</evidence>
<dbReference type="SUPFAM" id="SSF52540">
    <property type="entry name" value="P-loop containing nucleoside triphosphate hydrolases"/>
    <property type="match status" value="1"/>
</dbReference>
<dbReference type="Gene3D" id="3.40.50.300">
    <property type="entry name" value="P-loop containing nucleotide triphosphate hydrolases"/>
    <property type="match status" value="2"/>
</dbReference>
<evidence type="ECO:0000259" key="12">
    <source>
        <dbReference type="PROSITE" id="PS51195"/>
    </source>
</evidence>
<dbReference type="eggNOG" id="COG0513">
    <property type="taxonomic scope" value="Bacteria"/>
</dbReference>
<dbReference type="InterPro" id="IPR027417">
    <property type="entry name" value="P-loop_NTPase"/>
</dbReference>
<evidence type="ECO:0000256" key="1">
    <source>
        <dbReference type="ARBA" id="ARBA00022490"/>
    </source>
</evidence>
<dbReference type="InterPro" id="IPR044742">
    <property type="entry name" value="DEAD/DEAH_RhlB"/>
</dbReference>
<feature type="short sequence motif" description="Q motif" evidence="8">
    <location>
        <begin position="6"/>
        <end position="34"/>
    </location>
</feature>
<evidence type="ECO:0000256" key="9">
    <source>
        <dbReference type="RuleBase" id="RU000492"/>
    </source>
</evidence>
<dbReference type="EMBL" id="BX248583">
    <property type="protein sequence ID" value="CAD83630.1"/>
    <property type="molecule type" value="Genomic_DNA"/>
</dbReference>
<dbReference type="Pfam" id="PF00270">
    <property type="entry name" value="DEAD"/>
    <property type="match status" value="1"/>
</dbReference>
<dbReference type="PROSITE" id="PS51194">
    <property type="entry name" value="HELICASE_CTER"/>
    <property type="match status" value="1"/>
</dbReference>
<keyword evidence="1" id="KW-0963">Cytoplasm</keyword>
<dbReference type="InterPro" id="IPR000629">
    <property type="entry name" value="RNA-helicase_DEAD-box_CS"/>
</dbReference>
<dbReference type="OrthoDB" id="9805696at2"/>
<keyword evidence="4 9" id="KW-0347">Helicase</keyword>
<dbReference type="PANTHER" id="PTHR47959:SF1">
    <property type="entry name" value="ATP-DEPENDENT RNA HELICASE DBPA"/>
    <property type="match status" value="1"/>
</dbReference>
<dbReference type="HOGENOM" id="CLU_003041_21_0_6"/>
<evidence type="ECO:0000256" key="3">
    <source>
        <dbReference type="ARBA" id="ARBA00022801"/>
    </source>
</evidence>
<dbReference type="InterPro" id="IPR014001">
    <property type="entry name" value="Helicase_ATP-bd"/>
</dbReference>
<evidence type="ECO:0000256" key="8">
    <source>
        <dbReference type="PROSITE-ProRule" id="PRU00552"/>
    </source>
</evidence>
<comment type="similarity">
    <text evidence="7 9">Belongs to the DEAD box helicase family.</text>
</comment>
<dbReference type="SMART" id="SM00487">
    <property type="entry name" value="DEXDc"/>
    <property type="match status" value="1"/>
</dbReference>
<dbReference type="Proteomes" id="UP000002192">
    <property type="component" value="Chromosome"/>
</dbReference>
<feature type="domain" description="Helicase C-terminal" evidence="11">
    <location>
        <begin position="232"/>
        <end position="382"/>
    </location>
</feature>
<dbReference type="InterPro" id="IPR001650">
    <property type="entry name" value="Helicase_C-like"/>
</dbReference>
<accession>Q7VQL9</accession>
<dbReference type="GO" id="GO:0003676">
    <property type="term" value="F:nucleic acid binding"/>
    <property type="evidence" value="ECO:0007669"/>
    <property type="project" value="InterPro"/>
</dbReference>
<dbReference type="Pfam" id="PF25399">
    <property type="entry name" value="DeaD_dimer"/>
    <property type="match status" value="1"/>
</dbReference>
<keyword evidence="6" id="KW-0346">Stress response</keyword>
<evidence type="ECO:0000256" key="5">
    <source>
        <dbReference type="ARBA" id="ARBA00022840"/>
    </source>
</evidence>
<dbReference type="Pfam" id="PF00271">
    <property type="entry name" value="Helicase_C"/>
    <property type="match status" value="1"/>
</dbReference>
<name>Q7VQL9_BLOFL</name>